<feature type="compositionally biased region" description="Basic and acidic residues" evidence="4">
    <location>
        <begin position="193"/>
        <end position="207"/>
    </location>
</feature>
<evidence type="ECO:0000256" key="3">
    <source>
        <dbReference type="PROSITE-ProRule" id="PRU00339"/>
    </source>
</evidence>
<dbReference type="Pfam" id="PF13424">
    <property type="entry name" value="TPR_12"/>
    <property type="match status" value="1"/>
</dbReference>
<evidence type="ECO:0000256" key="1">
    <source>
        <dbReference type="ARBA" id="ARBA00022737"/>
    </source>
</evidence>
<dbReference type="InterPro" id="IPR019734">
    <property type="entry name" value="TPR_rpt"/>
</dbReference>
<feature type="repeat" description="TPR" evidence="3">
    <location>
        <begin position="395"/>
        <end position="428"/>
    </location>
</feature>
<gene>
    <name evidence="5" type="ORF">RFI_37355</name>
</gene>
<feature type="region of interest" description="Disordered" evidence="4">
    <location>
        <begin position="193"/>
        <end position="213"/>
    </location>
</feature>
<dbReference type="EMBL" id="ASPP01041961">
    <property type="protein sequence ID" value="ETO00104.1"/>
    <property type="molecule type" value="Genomic_DNA"/>
</dbReference>
<organism evidence="5 6">
    <name type="scientific">Reticulomyxa filosa</name>
    <dbReference type="NCBI Taxonomy" id="46433"/>
    <lineage>
        <taxon>Eukaryota</taxon>
        <taxon>Sar</taxon>
        <taxon>Rhizaria</taxon>
        <taxon>Retaria</taxon>
        <taxon>Foraminifera</taxon>
        <taxon>Monothalamids</taxon>
        <taxon>Reticulomyxidae</taxon>
        <taxon>Reticulomyxa</taxon>
    </lineage>
</organism>
<dbReference type="AlphaFoldDB" id="X6LEV3"/>
<protein>
    <submittedName>
        <fullName evidence="5">Uncharacterized protein</fullName>
    </submittedName>
</protein>
<reference evidence="5 6" key="1">
    <citation type="journal article" date="2013" name="Curr. Biol.">
        <title>The Genome of the Foraminiferan Reticulomyxa filosa.</title>
        <authorList>
            <person name="Glockner G."/>
            <person name="Hulsmann N."/>
            <person name="Schleicher M."/>
            <person name="Noegel A.A."/>
            <person name="Eichinger L."/>
            <person name="Gallinger C."/>
            <person name="Pawlowski J."/>
            <person name="Sierra R."/>
            <person name="Euteneuer U."/>
            <person name="Pillet L."/>
            <person name="Moustafa A."/>
            <person name="Platzer M."/>
            <person name="Groth M."/>
            <person name="Szafranski K."/>
            <person name="Schliwa M."/>
        </authorList>
    </citation>
    <scope>NUCLEOTIDE SEQUENCE [LARGE SCALE GENOMIC DNA]</scope>
</reference>
<evidence type="ECO:0000256" key="2">
    <source>
        <dbReference type="ARBA" id="ARBA00022803"/>
    </source>
</evidence>
<proteinExistence type="predicted"/>
<dbReference type="PANTHER" id="PTHR45641:SF1">
    <property type="entry name" value="AAA+ ATPASE DOMAIN-CONTAINING PROTEIN"/>
    <property type="match status" value="1"/>
</dbReference>
<dbReference type="Proteomes" id="UP000023152">
    <property type="component" value="Unassembled WGS sequence"/>
</dbReference>
<dbReference type="InterPro" id="IPR011990">
    <property type="entry name" value="TPR-like_helical_dom_sf"/>
</dbReference>
<dbReference type="PANTHER" id="PTHR45641">
    <property type="entry name" value="TETRATRICOPEPTIDE REPEAT PROTEIN (AFU_ORTHOLOGUE AFUA_6G03870)"/>
    <property type="match status" value="1"/>
</dbReference>
<evidence type="ECO:0000256" key="4">
    <source>
        <dbReference type="SAM" id="MobiDB-lite"/>
    </source>
</evidence>
<comment type="caution">
    <text evidence="5">The sequence shown here is derived from an EMBL/GenBank/DDBJ whole genome shotgun (WGS) entry which is preliminary data.</text>
</comment>
<feature type="repeat" description="TPR" evidence="3">
    <location>
        <begin position="437"/>
        <end position="470"/>
    </location>
</feature>
<keyword evidence="2 3" id="KW-0802">TPR repeat</keyword>
<dbReference type="SUPFAM" id="SSF48452">
    <property type="entry name" value="TPR-like"/>
    <property type="match status" value="1"/>
</dbReference>
<dbReference type="Gene3D" id="1.25.40.10">
    <property type="entry name" value="Tetratricopeptide repeat domain"/>
    <property type="match status" value="1"/>
</dbReference>
<name>X6LEV3_RETFI</name>
<dbReference type="SMART" id="SM00028">
    <property type="entry name" value="TPR"/>
    <property type="match status" value="3"/>
</dbReference>
<sequence length="477" mass="55928">MILCYLKLKKRLTVQNIKRLFTSFKTLNKENDKKTCQSFFSILESGYKKIFFIQRWVFKNYIPLFNFLATKMNSKLKKKKETIQKKKKGSTHLTNMAFQASVNIEEKTYEVTFTSLSLKILEEKVKEIISENKIKSEDTKFDFKIADANRQWIDNDETLQTAFDATPVLLYIDFNDSFANLFVKINAKKNKPENNDEDVKYSEQDNEKQDDDFKDSDIELEQKEWNEAIKAAHTIVEDMIENEEKGIVVVASNLDQMANNQQSHEDTYFIMMLNSDQYMKKQIVIEPYKICSFHSKSITFDNITIDGCVYVVDCTIYGIENCHITRYLIHTEQSVINYNFDSSLCTALWPIDTNHLVNLGISSCKELNFDKAIQFYRIVLGVILDILGEDHIDVADLYYNLGKSYSKKDEYDIAIAFHEKALKIRLDKLGEDHIDVANSYNNFGDIYYEKNEWDKAIEYWEKELKIRLEKLGEDHID</sequence>
<accession>X6LEV3</accession>
<evidence type="ECO:0000313" key="5">
    <source>
        <dbReference type="EMBL" id="ETO00104.1"/>
    </source>
</evidence>
<keyword evidence="1" id="KW-0677">Repeat</keyword>
<keyword evidence="6" id="KW-1185">Reference proteome</keyword>
<dbReference type="PROSITE" id="PS50005">
    <property type="entry name" value="TPR"/>
    <property type="match status" value="2"/>
</dbReference>
<feature type="non-terminal residue" evidence="5">
    <location>
        <position position="477"/>
    </location>
</feature>
<evidence type="ECO:0000313" key="6">
    <source>
        <dbReference type="Proteomes" id="UP000023152"/>
    </source>
</evidence>